<name>A0A165CJJ9_EXIGL</name>
<proteinExistence type="predicted"/>
<gene>
    <name evidence="3" type="ORF">EXIGLDRAFT_702402</name>
</gene>
<evidence type="ECO:0000256" key="2">
    <source>
        <dbReference type="SAM" id="Phobius"/>
    </source>
</evidence>
<feature type="compositionally biased region" description="Low complexity" evidence="1">
    <location>
        <begin position="28"/>
        <end position="41"/>
    </location>
</feature>
<keyword evidence="2" id="KW-1133">Transmembrane helix</keyword>
<evidence type="ECO:0000313" key="3">
    <source>
        <dbReference type="EMBL" id="KZV82582.1"/>
    </source>
</evidence>
<evidence type="ECO:0000313" key="4">
    <source>
        <dbReference type="Proteomes" id="UP000077266"/>
    </source>
</evidence>
<dbReference type="InParanoid" id="A0A165CJJ9"/>
<feature type="region of interest" description="Disordered" evidence="1">
    <location>
        <begin position="26"/>
        <end position="45"/>
    </location>
</feature>
<dbReference type="Proteomes" id="UP000077266">
    <property type="component" value="Unassembled WGS sequence"/>
</dbReference>
<organism evidence="3 4">
    <name type="scientific">Exidia glandulosa HHB12029</name>
    <dbReference type="NCBI Taxonomy" id="1314781"/>
    <lineage>
        <taxon>Eukaryota</taxon>
        <taxon>Fungi</taxon>
        <taxon>Dikarya</taxon>
        <taxon>Basidiomycota</taxon>
        <taxon>Agaricomycotina</taxon>
        <taxon>Agaricomycetes</taxon>
        <taxon>Auriculariales</taxon>
        <taxon>Exidiaceae</taxon>
        <taxon>Exidia</taxon>
    </lineage>
</organism>
<sequence length="155" mass="17275">MSARTSRPMDLSIELPMPALVRTYSALSTDSSPPTTPGPTSADYLGRPFDNIDTKKNVITLKKSFPSPRRRTVATPVQKKQEALSGLQVVFLVGMLFVDALRIMSWIPLCLRIIFKELWIVIECELQRQDVDSECVKRALAGAIIALVVCYCIFS</sequence>
<dbReference type="EMBL" id="KV426314">
    <property type="protein sequence ID" value="KZV82582.1"/>
    <property type="molecule type" value="Genomic_DNA"/>
</dbReference>
<dbReference type="AlphaFoldDB" id="A0A165CJJ9"/>
<evidence type="ECO:0000256" key="1">
    <source>
        <dbReference type="SAM" id="MobiDB-lite"/>
    </source>
</evidence>
<keyword evidence="4" id="KW-1185">Reference proteome</keyword>
<feature type="transmembrane region" description="Helical" evidence="2">
    <location>
        <begin position="89"/>
        <end position="115"/>
    </location>
</feature>
<keyword evidence="2" id="KW-0812">Transmembrane</keyword>
<keyword evidence="2" id="KW-0472">Membrane</keyword>
<reference evidence="3 4" key="1">
    <citation type="journal article" date="2016" name="Mol. Biol. Evol.">
        <title>Comparative Genomics of Early-Diverging Mushroom-Forming Fungi Provides Insights into the Origins of Lignocellulose Decay Capabilities.</title>
        <authorList>
            <person name="Nagy L.G."/>
            <person name="Riley R."/>
            <person name="Tritt A."/>
            <person name="Adam C."/>
            <person name="Daum C."/>
            <person name="Floudas D."/>
            <person name="Sun H."/>
            <person name="Yadav J.S."/>
            <person name="Pangilinan J."/>
            <person name="Larsson K.H."/>
            <person name="Matsuura K."/>
            <person name="Barry K."/>
            <person name="Labutti K."/>
            <person name="Kuo R."/>
            <person name="Ohm R.A."/>
            <person name="Bhattacharya S.S."/>
            <person name="Shirouzu T."/>
            <person name="Yoshinaga Y."/>
            <person name="Martin F.M."/>
            <person name="Grigoriev I.V."/>
            <person name="Hibbett D.S."/>
        </authorList>
    </citation>
    <scope>NUCLEOTIDE SEQUENCE [LARGE SCALE GENOMIC DNA]</scope>
    <source>
        <strain evidence="3 4">HHB12029</strain>
    </source>
</reference>
<protein>
    <submittedName>
        <fullName evidence="3">Uncharacterized protein</fullName>
    </submittedName>
</protein>
<accession>A0A165CJJ9</accession>